<comment type="caution">
    <text evidence="8">The sequence shown here is derived from an EMBL/GenBank/DDBJ whole genome shotgun (WGS) entry which is preliminary data.</text>
</comment>
<accession>A0A916UA15</accession>
<dbReference type="GO" id="GO:0000976">
    <property type="term" value="F:transcription cis-regulatory region binding"/>
    <property type="evidence" value="ECO:0007669"/>
    <property type="project" value="TreeGrafter"/>
</dbReference>
<evidence type="ECO:0000259" key="7">
    <source>
        <dbReference type="PROSITE" id="PS50977"/>
    </source>
</evidence>
<dbReference type="PANTHER" id="PTHR30055:SF175">
    <property type="entry name" value="HTH-TYPE TRANSCRIPTIONAL REPRESSOR KSTR2"/>
    <property type="match status" value="1"/>
</dbReference>
<dbReference type="InterPro" id="IPR050109">
    <property type="entry name" value="HTH-type_TetR-like_transc_reg"/>
</dbReference>
<dbReference type="PANTHER" id="PTHR30055">
    <property type="entry name" value="HTH-TYPE TRANSCRIPTIONAL REGULATOR RUTR"/>
    <property type="match status" value="1"/>
</dbReference>
<keyword evidence="3 5" id="KW-0238">DNA-binding</keyword>
<evidence type="ECO:0000256" key="6">
    <source>
        <dbReference type="SAM" id="MobiDB-lite"/>
    </source>
</evidence>
<dbReference type="PROSITE" id="PS50977">
    <property type="entry name" value="HTH_TETR_2"/>
    <property type="match status" value="1"/>
</dbReference>
<dbReference type="InterPro" id="IPR001647">
    <property type="entry name" value="HTH_TetR"/>
</dbReference>
<dbReference type="PRINTS" id="PR00455">
    <property type="entry name" value="HTHTETR"/>
</dbReference>
<name>A0A916UA15_9HYPH</name>
<dbReference type="EMBL" id="BMGG01000004">
    <property type="protein sequence ID" value="GGC66092.1"/>
    <property type="molecule type" value="Genomic_DNA"/>
</dbReference>
<evidence type="ECO:0000256" key="3">
    <source>
        <dbReference type="ARBA" id="ARBA00023125"/>
    </source>
</evidence>
<dbReference type="Proteomes" id="UP000637002">
    <property type="component" value="Unassembled WGS sequence"/>
</dbReference>
<evidence type="ECO:0000313" key="8">
    <source>
        <dbReference type="EMBL" id="GGC66092.1"/>
    </source>
</evidence>
<feature type="domain" description="HTH tetR-type" evidence="7">
    <location>
        <begin position="24"/>
        <end position="84"/>
    </location>
</feature>
<dbReference type="GO" id="GO:0003700">
    <property type="term" value="F:DNA-binding transcription factor activity"/>
    <property type="evidence" value="ECO:0007669"/>
    <property type="project" value="TreeGrafter"/>
</dbReference>
<sequence length="213" mass="23360">MGMARTTVRARRDADRAGADAGAAERRKQILTEAGRLFAKQGFEGTSMREIAAATGLLSGSLYYHFASKEELFVAVYEANIRAVGEAVEGAIEGIDDPWECFEAAAIAHCEALLTGEKTSILDAKFPPVLAQVRSQLIRARDEHERLFDRLIAPLDLAADIDRVLFRLHVLGALNSAILWYKPSSRLTPADVARHVIKVLRYARQGAATAEVR</sequence>
<protein>
    <submittedName>
        <fullName evidence="8">TetR family transcriptional regulator</fullName>
    </submittedName>
</protein>
<keyword evidence="2" id="KW-0805">Transcription regulation</keyword>
<keyword evidence="1" id="KW-0678">Repressor</keyword>
<evidence type="ECO:0000256" key="1">
    <source>
        <dbReference type="ARBA" id="ARBA00022491"/>
    </source>
</evidence>
<reference evidence="8" key="2">
    <citation type="submission" date="2020-09" db="EMBL/GenBank/DDBJ databases">
        <authorList>
            <person name="Sun Q."/>
            <person name="Zhou Y."/>
        </authorList>
    </citation>
    <scope>NUCLEOTIDE SEQUENCE</scope>
    <source>
        <strain evidence="8">CGMCC 1.12919</strain>
    </source>
</reference>
<dbReference type="SUPFAM" id="SSF46689">
    <property type="entry name" value="Homeodomain-like"/>
    <property type="match status" value="1"/>
</dbReference>
<keyword evidence="4" id="KW-0804">Transcription</keyword>
<dbReference type="InterPro" id="IPR009057">
    <property type="entry name" value="Homeodomain-like_sf"/>
</dbReference>
<organism evidence="8 9">
    <name type="scientific">Chelatococcus reniformis</name>
    <dbReference type="NCBI Taxonomy" id="1494448"/>
    <lineage>
        <taxon>Bacteria</taxon>
        <taxon>Pseudomonadati</taxon>
        <taxon>Pseudomonadota</taxon>
        <taxon>Alphaproteobacteria</taxon>
        <taxon>Hyphomicrobiales</taxon>
        <taxon>Chelatococcaceae</taxon>
        <taxon>Chelatococcus</taxon>
    </lineage>
</organism>
<evidence type="ECO:0000256" key="2">
    <source>
        <dbReference type="ARBA" id="ARBA00023015"/>
    </source>
</evidence>
<dbReference type="Gene3D" id="1.10.357.10">
    <property type="entry name" value="Tetracycline Repressor, domain 2"/>
    <property type="match status" value="1"/>
</dbReference>
<keyword evidence="9" id="KW-1185">Reference proteome</keyword>
<dbReference type="SUPFAM" id="SSF48498">
    <property type="entry name" value="Tetracyclin repressor-like, C-terminal domain"/>
    <property type="match status" value="1"/>
</dbReference>
<reference evidence="8" key="1">
    <citation type="journal article" date="2014" name="Int. J. Syst. Evol. Microbiol.">
        <title>Complete genome sequence of Corynebacterium casei LMG S-19264T (=DSM 44701T), isolated from a smear-ripened cheese.</title>
        <authorList>
            <consortium name="US DOE Joint Genome Institute (JGI-PGF)"/>
            <person name="Walter F."/>
            <person name="Albersmeier A."/>
            <person name="Kalinowski J."/>
            <person name="Ruckert C."/>
        </authorList>
    </citation>
    <scope>NUCLEOTIDE SEQUENCE</scope>
    <source>
        <strain evidence="8">CGMCC 1.12919</strain>
    </source>
</reference>
<feature type="compositionally biased region" description="Basic and acidic residues" evidence="6">
    <location>
        <begin position="10"/>
        <end position="21"/>
    </location>
</feature>
<dbReference type="AlphaFoldDB" id="A0A916UA15"/>
<dbReference type="Pfam" id="PF00440">
    <property type="entry name" value="TetR_N"/>
    <property type="match status" value="1"/>
</dbReference>
<feature type="region of interest" description="Disordered" evidence="6">
    <location>
        <begin position="1"/>
        <end position="21"/>
    </location>
</feature>
<dbReference type="Pfam" id="PF17932">
    <property type="entry name" value="TetR_C_24"/>
    <property type="match status" value="1"/>
</dbReference>
<evidence type="ECO:0000256" key="5">
    <source>
        <dbReference type="PROSITE-ProRule" id="PRU00335"/>
    </source>
</evidence>
<gene>
    <name evidence="8" type="ORF">GCM10010994_25910</name>
</gene>
<dbReference type="InterPro" id="IPR036271">
    <property type="entry name" value="Tet_transcr_reg_TetR-rel_C_sf"/>
</dbReference>
<dbReference type="InterPro" id="IPR041490">
    <property type="entry name" value="KstR2_TetR_C"/>
</dbReference>
<proteinExistence type="predicted"/>
<evidence type="ECO:0000313" key="9">
    <source>
        <dbReference type="Proteomes" id="UP000637002"/>
    </source>
</evidence>
<evidence type="ECO:0000256" key="4">
    <source>
        <dbReference type="ARBA" id="ARBA00023163"/>
    </source>
</evidence>
<feature type="DNA-binding region" description="H-T-H motif" evidence="5">
    <location>
        <begin position="47"/>
        <end position="66"/>
    </location>
</feature>